<dbReference type="EMBL" id="JAMQBK010000060">
    <property type="protein sequence ID" value="MCM2373373.1"/>
    <property type="molecule type" value="Genomic_DNA"/>
</dbReference>
<dbReference type="Pfam" id="PF07587">
    <property type="entry name" value="PSD1"/>
    <property type="match status" value="1"/>
</dbReference>
<feature type="domain" description="DUF1549" evidence="3">
    <location>
        <begin position="155"/>
        <end position="302"/>
    </location>
</feature>
<dbReference type="InterPro" id="IPR011444">
    <property type="entry name" value="DUF1549"/>
</dbReference>
<feature type="region of interest" description="Disordered" evidence="1">
    <location>
        <begin position="51"/>
        <end position="84"/>
    </location>
</feature>
<evidence type="ECO:0000313" key="5">
    <source>
        <dbReference type="EMBL" id="MCM2373373.1"/>
    </source>
</evidence>
<keyword evidence="2" id="KW-0812">Transmembrane</keyword>
<evidence type="ECO:0000256" key="2">
    <source>
        <dbReference type="SAM" id="Phobius"/>
    </source>
</evidence>
<organism evidence="5 6">
    <name type="scientific">Aporhodopirellula aestuarii</name>
    <dbReference type="NCBI Taxonomy" id="2950107"/>
    <lineage>
        <taxon>Bacteria</taxon>
        <taxon>Pseudomonadati</taxon>
        <taxon>Planctomycetota</taxon>
        <taxon>Planctomycetia</taxon>
        <taxon>Pirellulales</taxon>
        <taxon>Pirellulaceae</taxon>
        <taxon>Aporhodopirellula</taxon>
    </lineage>
</organism>
<reference evidence="5 6" key="1">
    <citation type="journal article" date="2022" name="Syst. Appl. Microbiol.">
        <title>Rhodopirellula aestuarii sp. nov., a novel member of the genus Rhodopirellula isolated from brackish sediments collected in the Tagus River estuary, Portugal.</title>
        <authorList>
            <person name="Vitorino I.R."/>
            <person name="Klimek D."/>
            <person name="Calusinska M."/>
            <person name="Lobo-da-Cunha A."/>
            <person name="Vasconcelos V."/>
            <person name="Lage O.M."/>
        </authorList>
    </citation>
    <scope>NUCLEOTIDE SEQUENCE [LARGE SCALE GENOMIC DNA]</scope>
    <source>
        <strain evidence="5 6">ICT_H3.1</strain>
    </source>
</reference>
<name>A0ABT0UAG6_9BACT</name>
<sequence length="634" mass="71731">MIRTRTQRVRQRKQRHQLMIRLLMIAVVPPMLAGALFWAITQMRGESVSQAAAENAPPATANLSHDLASSSQPRPAARAPVRSVSLPETKPVVKEVRESGLTVVDLSSTDSRPSSMQLAEEEPTVLAVRRKDVSDEETLTGAFESSLPLHGHNSVDDAVFGKLFKLGIQPSGLCSDEVFLRRVYIDVTGTLPDAAEAAAFLRDTDQRKREKLIDELLERDEYADYWAMKWCDVLRVKAEFPINLWPNAAQAYHRWIRTAIRENMPYDQFVRELITSSGSNFRTPQVNFYRAMQSKEPEAIAKTVALTFMATRAEKWPPEKLAGMSQFFTKVGFKPTGEWKEEIVYFDPRQGTQGNDPLTCVFPTGHRVVVPQNTDPRFVFADWLIQDKNPWFARAIANRTWFWLLGRGIVDPPDDVRSDNPATNQELLNRLAEELVSSGYDMKKLLRLILSSSAYQLSCIDRSGDAHAAAYFAFYAPRRHDAEVLIDAICQITGTTETYMSIIPEPFTFLPDNQRAISIPDGSITSAFLEIFGRPPRDTGMHSERNNNLTAGQSLHLLNSNHIRDKLKKGRGLTDITKRTINTTQKAEQIYLAILSRYPTEDELQIANTWCGDWQGTRELAWALINSDEFLFQH</sequence>
<dbReference type="InterPro" id="IPR022655">
    <property type="entry name" value="DUF1553"/>
</dbReference>
<dbReference type="PANTHER" id="PTHR35889:SF3">
    <property type="entry name" value="F-BOX DOMAIN-CONTAINING PROTEIN"/>
    <property type="match status" value="1"/>
</dbReference>
<accession>A0ABT0UAG6</accession>
<evidence type="ECO:0000256" key="1">
    <source>
        <dbReference type="SAM" id="MobiDB-lite"/>
    </source>
</evidence>
<dbReference type="Pfam" id="PF07583">
    <property type="entry name" value="PSCyt2"/>
    <property type="match status" value="1"/>
</dbReference>
<dbReference type="Proteomes" id="UP001202961">
    <property type="component" value="Unassembled WGS sequence"/>
</dbReference>
<evidence type="ECO:0000259" key="4">
    <source>
        <dbReference type="Pfam" id="PF07587"/>
    </source>
</evidence>
<feature type="domain" description="DUF1553" evidence="4">
    <location>
        <begin position="377"/>
        <end position="609"/>
    </location>
</feature>
<keyword evidence="2" id="KW-1133">Transmembrane helix</keyword>
<proteinExistence type="predicted"/>
<keyword evidence="2" id="KW-0472">Membrane</keyword>
<dbReference type="RefSeq" id="WP_250931117.1">
    <property type="nucleotide sequence ID" value="NZ_JAMQBK010000060.1"/>
</dbReference>
<comment type="caution">
    <text evidence="5">The sequence shown here is derived from an EMBL/GenBank/DDBJ whole genome shotgun (WGS) entry which is preliminary data.</text>
</comment>
<evidence type="ECO:0000313" key="6">
    <source>
        <dbReference type="Proteomes" id="UP001202961"/>
    </source>
</evidence>
<gene>
    <name evidence="5" type="ORF">NB063_22400</name>
</gene>
<dbReference type="PANTHER" id="PTHR35889">
    <property type="entry name" value="CYCLOINULO-OLIGOSACCHARIDE FRUCTANOTRANSFERASE-RELATED"/>
    <property type="match status" value="1"/>
</dbReference>
<keyword evidence="6" id="KW-1185">Reference proteome</keyword>
<protein>
    <submittedName>
        <fullName evidence="5">DUF1549 and DUF1553 domain-containing protein</fullName>
    </submittedName>
</protein>
<feature type="transmembrane region" description="Helical" evidence="2">
    <location>
        <begin position="20"/>
        <end position="40"/>
    </location>
</feature>
<evidence type="ECO:0000259" key="3">
    <source>
        <dbReference type="Pfam" id="PF07583"/>
    </source>
</evidence>